<dbReference type="Gene3D" id="1.10.10.10">
    <property type="entry name" value="Winged helix-like DNA-binding domain superfamily/Winged helix DNA-binding domain"/>
    <property type="match status" value="1"/>
</dbReference>
<feature type="domain" description="Conserved virulence factor B first S1" evidence="2">
    <location>
        <begin position="5"/>
        <end position="63"/>
    </location>
</feature>
<dbReference type="InterPro" id="IPR036388">
    <property type="entry name" value="WH-like_DNA-bd_sf"/>
</dbReference>
<name>A0ABT4UN92_9BACT</name>
<gene>
    <name evidence="4" type="ORF">O3P16_15935</name>
</gene>
<evidence type="ECO:0000313" key="5">
    <source>
        <dbReference type="Proteomes" id="UP001210231"/>
    </source>
</evidence>
<organism evidence="4 5">
    <name type="scientific">Polluticaenibacter yanchengensis</name>
    <dbReference type="NCBI Taxonomy" id="3014562"/>
    <lineage>
        <taxon>Bacteria</taxon>
        <taxon>Pseudomonadati</taxon>
        <taxon>Bacteroidota</taxon>
        <taxon>Chitinophagia</taxon>
        <taxon>Chitinophagales</taxon>
        <taxon>Chitinophagaceae</taxon>
        <taxon>Polluticaenibacter</taxon>
    </lineage>
</organism>
<accession>A0ABT4UN92</accession>
<evidence type="ECO:0000259" key="3">
    <source>
        <dbReference type="Pfam" id="PF17783"/>
    </source>
</evidence>
<reference evidence="4 5" key="1">
    <citation type="submission" date="2022-12" db="EMBL/GenBank/DDBJ databases">
        <title>Chitinophagaceae gen. sp. nov., a new member of the family Chitinophagaceae, isolated from soil in a chemical factory.</title>
        <authorList>
            <person name="Ke Z."/>
        </authorList>
    </citation>
    <scope>NUCLEOTIDE SEQUENCE [LARGE SCALE GENOMIC DNA]</scope>
    <source>
        <strain evidence="4 5">LY-5</strain>
    </source>
</reference>
<dbReference type="EMBL" id="JAQGEF010000027">
    <property type="protein sequence ID" value="MDA3616307.1"/>
    <property type="molecule type" value="Genomic_DNA"/>
</dbReference>
<dbReference type="Proteomes" id="UP001210231">
    <property type="component" value="Unassembled WGS sequence"/>
</dbReference>
<proteinExistence type="inferred from homology"/>
<protein>
    <submittedName>
        <fullName evidence="4">S1-like domain-containing RNA-binding protein</fullName>
    </submittedName>
</protein>
<dbReference type="Pfam" id="PF13509">
    <property type="entry name" value="S1_2"/>
    <property type="match status" value="1"/>
</dbReference>
<dbReference type="PANTHER" id="PTHR37296:SF1">
    <property type="entry name" value="CONSERVED VIRULENCE FACTOR B"/>
    <property type="match status" value="1"/>
</dbReference>
<dbReference type="PANTHER" id="PTHR37296">
    <property type="entry name" value="CONSERVED VIRULENCE FACTOR B"/>
    <property type="match status" value="1"/>
</dbReference>
<feature type="domain" description="Conserved virulence factor B-like winged helix" evidence="3">
    <location>
        <begin position="220"/>
        <end position="276"/>
    </location>
</feature>
<dbReference type="InterPro" id="IPR039566">
    <property type="entry name" value="CvfB_S1_st"/>
</dbReference>
<dbReference type="RefSeq" id="WP_407032637.1">
    <property type="nucleotide sequence ID" value="NZ_JAQGEF010000027.1"/>
</dbReference>
<comment type="caution">
    <text evidence="4">The sequence shown here is derived from an EMBL/GenBank/DDBJ whole genome shotgun (WGS) entry which is preliminary data.</text>
</comment>
<dbReference type="Pfam" id="PF17783">
    <property type="entry name" value="WHD_CvfB"/>
    <property type="match status" value="1"/>
</dbReference>
<evidence type="ECO:0000259" key="2">
    <source>
        <dbReference type="Pfam" id="PF13509"/>
    </source>
</evidence>
<dbReference type="InterPro" id="IPR014464">
    <property type="entry name" value="CvfB_fam"/>
</dbReference>
<evidence type="ECO:0000256" key="1">
    <source>
        <dbReference type="PIRNR" id="PIRNR012524"/>
    </source>
</evidence>
<comment type="similarity">
    <text evidence="1">Belongs to the CvfB family.</text>
</comment>
<dbReference type="Gene3D" id="2.40.50.140">
    <property type="entry name" value="Nucleic acid-binding proteins"/>
    <property type="match status" value="2"/>
</dbReference>
<sequence length="278" mass="31996">MLEFGKYNRLKVLREADFGVYLDDGDKGLLLPLRFIPKGLKVGDEIDVFVYHDGEDRPIATTQKPYAQVGEIANLKVIDVTPKGAFLDFGLMKDLFVATKQQRTNMRPNCYYLVKLYIDEQTGRIAATEKFDHTLQNDTLTVKERDEVDLIVYRRTDIGYVVIINNQHTGVIHHNEIYRPIQVGDKFKGTIKKIYEDTNNIDVVAGKMGYSNKVTDEASKILQLLKDNRGFLPYSDKSSPEEIYDYFKMSKKVFKMTLGNLYKERKIEFVKAGIKLVD</sequence>
<dbReference type="InterPro" id="IPR012340">
    <property type="entry name" value="NA-bd_OB-fold"/>
</dbReference>
<dbReference type="PIRSF" id="PIRSF012524">
    <property type="entry name" value="YitL_S1"/>
    <property type="match status" value="1"/>
</dbReference>
<keyword evidence="5" id="KW-1185">Reference proteome</keyword>
<evidence type="ECO:0000313" key="4">
    <source>
        <dbReference type="EMBL" id="MDA3616307.1"/>
    </source>
</evidence>
<dbReference type="InterPro" id="IPR040764">
    <property type="entry name" value="CvfB_WH"/>
</dbReference>